<name>A0A4R1AV74_9BACI</name>
<reference evidence="1 2" key="1">
    <citation type="submission" date="2019-03" db="EMBL/GenBank/DDBJ databases">
        <authorList>
            <person name="Jensen L."/>
            <person name="Storgaard J."/>
            <person name="Sulaj E."/>
            <person name="Schramm A."/>
            <person name="Marshall I.P.G."/>
        </authorList>
    </citation>
    <scope>NUCLEOTIDE SEQUENCE [LARGE SCALE GENOMIC DNA]</scope>
    <source>
        <strain evidence="1 2">2017H2G3</strain>
    </source>
</reference>
<comment type="caution">
    <text evidence="1">The sequence shown here is derived from an EMBL/GenBank/DDBJ whole genome shotgun (WGS) entry which is preliminary data.</text>
</comment>
<protein>
    <submittedName>
        <fullName evidence="1">Uncharacterized protein</fullName>
    </submittedName>
</protein>
<proteinExistence type="predicted"/>
<accession>A0A4R1AV74</accession>
<sequence length="386" mass="43079">MATIKRQRADGNWEYLQMTSEDFNAMKNDIVLHQSDYVKHQGFGITTGLDNNYSVTLFPPPNTYVDGMCIAIAVHSNSNGVCTLNINGLGSKKLKKPDGSEVVDLKQNCVYIFTFYDNAFVLQGEGMKQHGNEFHSEPFMPVAGGNFTGPISINGKPVLVDNIDSDPADITYYVRSNGDDNNDGKKETTAFRTFDKAMSMWKTITTGGKRTFDIGAGVDLTNHREWKVENKFGGDFIFNFNNLHEIAPQFENLKCRVRVERFTRYDSGILGNQTYGEPCYANRCDFVDFDQMKVDRRGKNAGFYAVSFSRTRGRIGESEFLGTDNGIYVEDFSSVFLWMVKGQVKNSYGIPIRASLGGIIDAVIFNVTGATVLFEESTGGRVFGIK</sequence>
<dbReference type="RefSeq" id="WP_131236914.1">
    <property type="nucleotide sequence ID" value="NZ_SJTH01000011.1"/>
</dbReference>
<dbReference type="AlphaFoldDB" id="A0A4R1AV74"/>
<dbReference type="Proteomes" id="UP000293846">
    <property type="component" value="Unassembled WGS sequence"/>
</dbReference>
<dbReference type="EMBL" id="SJTH01000011">
    <property type="protein sequence ID" value="TCJ04082.1"/>
    <property type="molecule type" value="Genomic_DNA"/>
</dbReference>
<gene>
    <name evidence="1" type="ORF">E0Y62_11605</name>
</gene>
<organism evidence="1 2">
    <name type="scientific">Cytobacillus praedii</name>
    <dbReference type="NCBI Taxonomy" id="1742358"/>
    <lineage>
        <taxon>Bacteria</taxon>
        <taxon>Bacillati</taxon>
        <taxon>Bacillota</taxon>
        <taxon>Bacilli</taxon>
        <taxon>Bacillales</taxon>
        <taxon>Bacillaceae</taxon>
        <taxon>Cytobacillus</taxon>
    </lineage>
</organism>
<evidence type="ECO:0000313" key="1">
    <source>
        <dbReference type="EMBL" id="TCJ04082.1"/>
    </source>
</evidence>
<dbReference type="OrthoDB" id="9795386at2"/>
<evidence type="ECO:0000313" key="2">
    <source>
        <dbReference type="Proteomes" id="UP000293846"/>
    </source>
</evidence>
<keyword evidence="2" id="KW-1185">Reference proteome</keyword>